<feature type="transmembrane region" description="Helical" evidence="2">
    <location>
        <begin position="6"/>
        <end position="26"/>
    </location>
</feature>
<keyword evidence="2" id="KW-0812">Transmembrane</keyword>
<accession>A0ABP3UI71</accession>
<dbReference type="Proteomes" id="UP001501510">
    <property type="component" value="Unassembled WGS sequence"/>
</dbReference>
<dbReference type="EMBL" id="BAAACG010000001">
    <property type="protein sequence ID" value="GAA0732862.1"/>
    <property type="molecule type" value="Genomic_DNA"/>
</dbReference>
<gene>
    <name evidence="3" type="ORF">GCM10008906_03040</name>
</gene>
<name>A0ABP3UI71_9CLOT</name>
<dbReference type="RefSeq" id="WP_343758129.1">
    <property type="nucleotide sequence ID" value="NZ_BAAACG010000001.1"/>
</dbReference>
<keyword evidence="2" id="KW-0472">Membrane</keyword>
<keyword evidence="1" id="KW-0175">Coiled coil</keyword>
<evidence type="ECO:0000256" key="2">
    <source>
        <dbReference type="SAM" id="Phobius"/>
    </source>
</evidence>
<organism evidence="3 4">
    <name type="scientific">Clostridium oceanicum</name>
    <dbReference type="NCBI Taxonomy" id="1543"/>
    <lineage>
        <taxon>Bacteria</taxon>
        <taxon>Bacillati</taxon>
        <taxon>Bacillota</taxon>
        <taxon>Clostridia</taxon>
        <taxon>Eubacteriales</taxon>
        <taxon>Clostridiaceae</taxon>
        <taxon>Clostridium</taxon>
    </lineage>
</organism>
<feature type="coiled-coil region" evidence="1">
    <location>
        <begin position="112"/>
        <end position="165"/>
    </location>
</feature>
<evidence type="ECO:0000313" key="3">
    <source>
        <dbReference type="EMBL" id="GAA0732862.1"/>
    </source>
</evidence>
<protein>
    <submittedName>
        <fullName evidence="3">Uncharacterized protein</fullName>
    </submittedName>
</protein>
<proteinExistence type="predicted"/>
<feature type="transmembrane region" description="Helical" evidence="2">
    <location>
        <begin position="38"/>
        <end position="58"/>
    </location>
</feature>
<comment type="caution">
    <text evidence="3">The sequence shown here is derived from an EMBL/GenBank/DDBJ whole genome shotgun (WGS) entry which is preliminary data.</text>
</comment>
<evidence type="ECO:0000256" key="1">
    <source>
        <dbReference type="SAM" id="Coils"/>
    </source>
</evidence>
<evidence type="ECO:0000313" key="4">
    <source>
        <dbReference type="Proteomes" id="UP001501510"/>
    </source>
</evidence>
<sequence length="329" mass="37260">MLNALTGILFFIGLIGFAVMTIRMIINHIRKMDNKKNKKLLFGFLGVMFVSIFISALLPNSSNELSASKSANISSNDEKLLTASDKKLLKKNYSQFNGYERTQFSEIEDKYKKMKEKDKKNIKSDYERLLKEKEVQIKKWEEEEKKKEQQKKEEEKKKKEEFIKKNTKTLSAGQYTVGEHLDEGQYMITFNGSGNLFVYGSDGQSVVNEIGGSDLGISQYKVTLVNGWKIKISSMSINIKPIESQLRSYSNFELHAGYWIVGQDVTAGRYKASVDSGSGNFFVYDENGAPKTNEILGSDLGVKEVIIDLEDGDLINISSLNHVKFSPEE</sequence>
<keyword evidence="4" id="KW-1185">Reference proteome</keyword>
<keyword evidence="2" id="KW-1133">Transmembrane helix</keyword>
<reference evidence="4" key="1">
    <citation type="journal article" date="2019" name="Int. J. Syst. Evol. Microbiol.">
        <title>The Global Catalogue of Microorganisms (GCM) 10K type strain sequencing project: providing services to taxonomists for standard genome sequencing and annotation.</title>
        <authorList>
            <consortium name="The Broad Institute Genomics Platform"/>
            <consortium name="The Broad Institute Genome Sequencing Center for Infectious Disease"/>
            <person name="Wu L."/>
            <person name="Ma J."/>
        </authorList>
    </citation>
    <scope>NUCLEOTIDE SEQUENCE [LARGE SCALE GENOMIC DNA]</scope>
    <source>
        <strain evidence="4">JCM 1407</strain>
    </source>
</reference>